<evidence type="ECO:0000256" key="1">
    <source>
        <dbReference type="SAM" id="SignalP"/>
    </source>
</evidence>
<organism evidence="2 3">
    <name type="scientific">Massilia polaris</name>
    <dbReference type="NCBI Taxonomy" id="2728846"/>
    <lineage>
        <taxon>Bacteria</taxon>
        <taxon>Pseudomonadati</taxon>
        <taxon>Pseudomonadota</taxon>
        <taxon>Betaproteobacteria</taxon>
        <taxon>Burkholderiales</taxon>
        <taxon>Oxalobacteraceae</taxon>
        <taxon>Telluria group</taxon>
        <taxon>Massilia</taxon>
    </lineage>
</organism>
<sequence>MTKPNLPLRTLAAATVLCLTAHANAAPEGDKGICAFIQQEDAHLAAQVEGRTGAPPDRFIGKGGKGSTYRYDARDARIDYRVTADGRPWVVSSVMERRHIAARGWTHDSVAQQLNLPQPLPARLELTCEHRTLYVASAAGRIESLSLEARAD</sequence>
<feature type="chain" id="PRO_5032483840" evidence="1">
    <location>
        <begin position="26"/>
        <end position="152"/>
    </location>
</feature>
<evidence type="ECO:0000313" key="3">
    <source>
        <dbReference type="Proteomes" id="UP000583752"/>
    </source>
</evidence>
<proteinExistence type="predicted"/>
<comment type="caution">
    <text evidence="2">The sequence shown here is derived from an EMBL/GenBank/DDBJ whole genome shotgun (WGS) entry which is preliminary data.</text>
</comment>
<dbReference type="RefSeq" id="WP_169467458.1">
    <property type="nucleotide sequence ID" value="NZ_JABBGG010000008.1"/>
</dbReference>
<gene>
    <name evidence="2" type="ORF">HHL21_15555</name>
</gene>
<dbReference type="Proteomes" id="UP000583752">
    <property type="component" value="Unassembled WGS sequence"/>
</dbReference>
<keyword evidence="3" id="KW-1185">Reference proteome</keyword>
<name>A0A848HML9_9BURK</name>
<feature type="signal peptide" evidence="1">
    <location>
        <begin position="1"/>
        <end position="25"/>
    </location>
</feature>
<protein>
    <submittedName>
        <fullName evidence="2">Uncharacterized protein</fullName>
    </submittedName>
</protein>
<dbReference type="AlphaFoldDB" id="A0A848HML9"/>
<evidence type="ECO:0000313" key="2">
    <source>
        <dbReference type="EMBL" id="NML62464.1"/>
    </source>
</evidence>
<dbReference type="EMBL" id="JABBGG010000008">
    <property type="protein sequence ID" value="NML62464.1"/>
    <property type="molecule type" value="Genomic_DNA"/>
</dbReference>
<keyword evidence="1" id="KW-0732">Signal</keyword>
<reference evidence="2 3" key="1">
    <citation type="submission" date="2020-04" db="EMBL/GenBank/DDBJ databases">
        <title>Massilia sp. RP-1-19 isolated from soil.</title>
        <authorList>
            <person name="Dahal R.H."/>
        </authorList>
    </citation>
    <scope>NUCLEOTIDE SEQUENCE [LARGE SCALE GENOMIC DNA]</scope>
    <source>
        <strain evidence="2 3">RP-1-19</strain>
    </source>
</reference>
<accession>A0A848HML9</accession>